<name>A0A2U8E5B0_9BACT</name>
<feature type="signal peptide" evidence="5">
    <location>
        <begin position="1"/>
        <end position="23"/>
    </location>
</feature>
<evidence type="ECO:0000256" key="5">
    <source>
        <dbReference type="SAM" id="SignalP"/>
    </source>
</evidence>
<dbReference type="InterPro" id="IPR011050">
    <property type="entry name" value="Pectin_lyase_fold/virulence"/>
</dbReference>
<keyword evidence="2 4" id="KW-0378">Hydrolase</keyword>
<evidence type="ECO:0000256" key="3">
    <source>
        <dbReference type="ARBA" id="ARBA00023295"/>
    </source>
</evidence>
<keyword evidence="8" id="KW-1185">Reference proteome</keyword>
<evidence type="ECO:0000259" key="6">
    <source>
        <dbReference type="Pfam" id="PF12708"/>
    </source>
</evidence>
<feature type="chain" id="PRO_5015853823" description="Rhamnogalacturonase A/B/Epimerase-like pectate lyase domain-containing protein" evidence="5">
    <location>
        <begin position="24"/>
        <end position="467"/>
    </location>
</feature>
<keyword evidence="5" id="KW-0732">Signal</keyword>
<accession>A0A2U8E5B0</accession>
<dbReference type="Pfam" id="PF12708">
    <property type="entry name" value="Pect-lyase_RHGA_epim"/>
    <property type="match status" value="1"/>
</dbReference>
<dbReference type="EMBL" id="CP023004">
    <property type="protein sequence ID" value="AWI09712.1"/>
    <property type="molecule type" value="Genomic_DNA"/>
</dbReference>
<dbReference type="InterPro" id="IPR051801">
    <property type="entry name" value="GH28_Enzymes"/>
</dbReference>
<dbReference type="RefSeq" id="WP_108825525.1">
    <property type="nucleotide sequence ID" value="NZ_CP023004.1"/>
</dbReference>
<dbReference type="GO" id="GO:0004650">
    <property type="term" value="F:polygalacturonase activity"/>
    <property type="evidence" value="ECO:0007669"/>
    <property type="project" value="InterPro"/>
</dbReference>
<dbReference type="OrthoDB" id="9795222at2"/>
<proteinExistence type="inferred from homology"/>
<evidence type="ECO:0000256" key="1">
    <source>
        <dbReference type="ARBA" id="ARBA00008834"/>
    </source>
</evidence>
<organism evidence="7 8">
    <name type="scientific">Ereboglobus luteus</name>
    <dbReference type="NCBI Taxonomy" id="1796921"/>
    <lineage>
        <taxon>Bacteria</taxon>
        <taxon>Pseudomonadati</taxon>
        <taxon>Verrucomicrobiota</taxon>
        <taxon>Opitutia</taxon>
        <taxon>Opitutales</taxon>
        <taxon>Opitutaceae</taxon>
        <taxon>Ereboglobus</taxon>
    </lineage>
</organism>
<protein>
    <recommendedName>
        <fullName evidence="6">Rhamnogalacturonase A/B/Epimerase-like pectate lyase domain-containing protein</fullName>
    </recommendedName>
</protein>
<dbReference type="InterPro" id="IPR024535">
    <property type="entry name" value="RHGA/B-epi-like_pectate_lyase"/>
</dbReference>
<dbReference type="GO" id="GO:0005975">
    <property type="term" value="P:carbohydrate metabolic process"/>
    <property type="evidence" value="ECO:0007669"/>
    <property type="project" value="InterPro"/>
</dbReference>
<evidence type="ECO:0000256" key="2">
    <source>
        <dbReference type="ARBA" id="ARBA00022801"/>
    </source>
</evidence>
<dbReference type="SMART" id="SM00710">
    <property type="entry name" value="PbH1"/>
    <property type="match status" value="5"/>
</dbReference>
<evidence type="ECO:0000313" key="8">
    <source>
        <dbReference type="Proteomes" id="UP000244896"/>
    </source>
</evidence>
<reference evidence="7 8" key="1">
    <citation type="journal article" date="2018" name="Syst. Appl. Microbiol.">
        <title>Ereboglobus luteus gen. nov. sp. nov. from cockroach guts, and new insights into the oxygen relationship of the genera Opitutus and Didymococcus (Verrucomicrobia: Opitutaceae).</title>
        <authorList>
            <person name="Tegtmeier D."/>
            <person name="Belitz A."/>
            <person name="Radek R."/>
            <person name="Heimerl T."/>
            <person name="Brune A."/>
        </authorList>
    </citation>
    <scope>NUCLEOTIDE SEQUENCE [LARGE SCALE GENOMIC DNA]</scope>
    <source>
        <strain evidence="7 8">Ho45</strain>
    </source>
</reference>
<dbReference type="AlphaFoldDB" id="A0A2U8E5B0"/>
<gene>
    <name evidence="7" type="ORF">CKA38_11015</name>
</gene>
<feature type="domain" description="Rhamnogalacturonase A/B/Epimerase-like pectate lyase" evidence="6">
    <location>
        <begin position="26"/>
        <end position="79"/>
    </location>
</feature>
<dbReference type="Proteomes" id="UP000244896">
    <property type="component" value="Chromosome"/>
</dbReference>
<comment type="similarity">
    <text evidence="1 4">Belongs to the glycosyl hydrolase 28 family.</text>
</comment>
<keyword evidence="3 4" id="KW-0326">Glycosidase</keyword>
<dbReference type="KEGG" id="elut:CKA38_11015"/>
<dbReference type="PANTHER" id="PTHR31339:SF9">
    <property type="entry name" value="PLASMIN AND FIBRONECTIN-BINDING PROTEIN A"/>
    <property type="match status" value="1"/>
</dbReference>
<dbReference type="PANTHER" id="PTHR31339">
    <property type="entry name" value="PECTIN LYASE-RELATED"/>
    <property type="match status" value="1"/>
</dbReference>
<dbReference type="Gene3D" id="2.160.20.10">
    <property type="entry name" value="Single-stranded right-handed beta-helix, Pectin lyase-like"/>
    <property type="match status" value="1"/>
</dbReference>
<sequence length="467" mass="50994">MRPQTFLMISAIQLFSFSALSHAATVDVTAHGARPDGKTLNTAALQRVIDATSASGGGTLTFPAGRYLTGTLILRGNITLHLETGATLLASPNLDDYPPQERQYREGIIEIDGKHQGGYPMRHLIYAFDAENIAIEGRGTIDGNGDSYFSADKTTAHARPTPLIELINCRQVRIDNITIRNAPGWTIHPKNCDDVRIRGVSILNHLRAINSDGIDIDSTRNVIISDCRIEAGDDCIVLKTTKSLAGETLPVENVTVTNCVLMSAATALKLGTESHGDYRHILFNNCVIRDSRTGLALYCRDGGVMQDIRFDNITMTTKPKWGKGFELPIVVELSKREAASLLGAIRDVSFNNIQIHTKGRVIIRGFDENTPVENISLNRVSINYTGAEQYKNIGKSTGPMAKFDSKKGVNYYAVPAGIICAHVAGLRIDGIDASYSKPEYAPAFTQFLYQDGVRAPRLGDITAPFER</sequence>
<dbReference type="SUPFAM" id="SSF51126">
    <property type="entry name" value="Pectin lyase-like"/>
    <property type="match status" value="1"/>
</dbReference>
<dbReference type="Pfam" id="PF00295">
    <property type="entry name" value="Glyco_hydro_28"/>
    <property type="match status" value="1"/>
</dbReference>
<dbReference type="InterPro" id="IPR006626">
    <property type="entry name" value="PbH1"/>
</dbReference>
<evidence type="ECO:0000313" key="7">
    <source>
        <dbReference type="EMBL" id="AWI09712.1"/>
    </source>
</evidence>
<dbReference type="InterPro" id="IPR000743">
    <property type="entry name" value="Glyco_hydro_28"/>
</dbReference>
<dbReference type="InterPro" id="IPR012334">
    <property type="entry name" value="Pectin_lyas_fold"/>
</dbReference>
<evidence type="ECO:0000256" key="4">
    <source>
        <dbReference type="RuleBase" id="RU361169"/>
    </source>
</evidence>